<sequence>MRRSFFIVILTTSLAFFPDPLHGGVAYTGSITPGFVGSQMNYINNNGIFLESNNSDFGFGFVTTPASVTLFTLSIVHKGTSRLIWSANRASLFRTPTSSSSKPTET</sequence>
<evidence type="ECO:0000313" key="2">
    <source>
        <dbReference type="EMBL" id="KAG2244813.1"/>
    </source>
</evidence>
<accession>A0A8X7P6B5</accession>
<keyword evidence="3" id="KW-1185">Reference proteome</keyword>
<name>A0A8X7P6B5_BRACI</name>
<proteinExistence type="predicted"/>
<keyword evidence="1" id="KW-0732">Signal</keyword>
<evidence type="ECO:0008006" key="4">
    <source>
        <dbReference type="Google" id="ProtNLM"/>
    </source>
</evidence>
<feature type="chain" id="PRO_5036500903" description="Legume lectin domain-containing protein" evidence="1">
    <location>
        <begin position="16"/>
        <end position="106"/>
    </location>
</feature>
<dbReference type="AlphaFoldDB" id="A0A8X7P6B5"/>
<protein>
    <recommendedName>
        <fullName evidence="4">Legume lectin domain-containing protein</fullName>
    </recommendedName>
</protein>
<dbReference type="EMBL" id="JAAMPC010000053">
    <property type="protein sequence ID" value="KAG2244813.1"/>
    <property type="molecule type" value="Genomic_DNA"/>
</dbReference>
<gene>
    <name evidence="2" type="ORF">Bca52824_093332</name>
</gene>
<feature type="signal peptide" evidence="1">
    <location>
        <begin position="1"/>
        <end position="15"/>
    </location>
</feature>
<comment type="caution">
    <text evidence="2">The sequence shown here is derived from an EMBL/GenBank/DDBJ whole genome shotgun (WGS) entry which is preliminary data.</text>
</comment>
<evidence type="ECO:0000256" key="1">
    <source>
        <dbReference type="SAM" id="SignalP"/>
    </source>
</evidence>
<dbReference type="Proteomes" id="UP000886595">
    <property type="component" value="Unassembled WGS sequence"/>
</dbReference>
<evidence type="ECO:0000313" key="3">
    <source>
        <dbReference type="Proteomes" id="UP000886595"/>
    </source>
</evidence>
<organism evidence="2 3">
    <name type="scientific">Brassica carinata</name>
    <name type="common">Ethiopian mustard</name>
    <name type="synonym">Abyssinian cabbage</name>
    <dbReference type="NCBI Taxonomy" id="52824"/>
    <lineage>
        <taxon>Eukaryota</taxon>
        <taxon>Viridiplantae</taxon>
        <taxon>Streptophyta</taxon>
        <taxon>Embryophyta</taxon>
        <taxon>Tracheophyta</taxon>
        <taxon>Spermatophyta</taxon>
        <taxon>Magnoliopsida</taxon>
        <taxon>eudicotyledons</taxon>
        <taxon>Gunneridae</taxon>
        <taxon>Pentapetalae</taxon>
        <taxon>rosids</taxon>
        <taxon>malvids</taxon>
        <taxon>Brassicales</taxon>
        <taxon>Brassicaceae</taxon>
        <taxon>Brassiceae</taxon>
        <taxon>Brassica</taxon>
    </lineage>
</organism>
<reference evidence="2 3" key="1">
    <citation type="submission" date="2020-02" db="EMBL/GenBank/DDBJ databases">
        <authorList>
            <person name="Ma Q."/>
            <person name="Huang Y."/>
            <person name="Song X."/>
            <person name="Pei D."/>
        </authorList>
    </citation>
    <scope>NUCLEOTIDE SEQUENCE [LARGE SCALE GENOMIC DNA]</scope>
    <source>
        <strain evidence="2">Sxm20200214</strain>
        <tissue evidence="2">Leaf</tissue>
    </source>
</reference>